<feature type="region of interest" description="Disordered" evidence="3">
    <location>
        <begin position="1"/>
        <end position="104"/>
    </location>
</feature>
<feature type="compositionally biased region" description="Polar residues" evidence="3">
    <location>
        <begin position="1"/>
        <end position="36"/>
    </location>
</feature>
<dbReference type="Pfam" id="PF00651">
    <property type="entry name" value="BTB"/>
    <property type="match status" value="1"/>
</dbReference>
<dbReference type="SMART" id="SM00225">
    <property type="entry name" value="BTB"/>
    <property type="match status" value="1"/>
</dbReference>
<dbReference type="CDD" id="cd18186">
    <property type="entry name" value="BTB_POZ_ZBTB_KLHL-like"/>
    <property type="match status" value="1"/>
</dbReference>
<feature type="compositionally biased region" description="Polar residues" evidence="3">
    <location>
        <begin position="88"/>
        <end position="103"/>
    </location>
</feature>
<reference evidence="5 6" key="1">
    <citation type="journal article" date="2016" name="Nat. Commun.">
        <title>Extremotolerant tardigrade genome and improved radiotolerance of human cultured cells by tardigrade-unique protein.</title>
        <authorList>
            <person name="Hashimoto T."/>
            <person name="Horikawa D.D."/>
            <person name="Saito Y."/>
            <person name="Kuwahara H."/>
            <person name="Kozuka-Hata H."/>
            <person name="Shin-I T."/>
            <person name="Minakuchi Y."/>
            <person name="Ohishi K."/>
            <person name="Motoyama A."/>
            <person name="Aizu T."/>
            <person name="Enomoto A."/>
            <person name="Kondo K."/>
            <person name="Tanaka S."/>
            <person name="Hara Y."/>
            <person name="Koshikawa S."/>
            <person name="Sagara H."/>
            <person name="Miura T."/>
            <person name="Yokobori S."/>
            <person name="Miyagawa K."/>
            <person name="Suzuki Y."/>
            <person name="Kubo T."/>
            <person name="Oyama M."/>
            <person name="Kohara Y."/>
            <person name="Fujiyama A."/>
            <person name="Arakawa K."/>
            <person name="Katayama T."/>
            <person name="Toyoda A."/>
            <person name="Kunieda T."/>
        </authorList>
    </citation>
    <scope>NUCLEOTIDE SEQUENCE [LARGE SCALE GENOMIC DNA]</scope>
    <source>
        <strain evidence="5 6">YOKOZUNA-1</strain>
    </source>
</reference>
<gene>
    <name evidence="5" type="primary">RvY_14626-1</name>
    <name evidence="5" type="synonym">RvY_14626.1</name>
    <name evidence="5" type="ORF">RvY_14626</name>
</gene>
<evidence type="ECO:0000313" key="6">
    <source>
        <dbReference type="Proteomes" id="UP000186922"/>
    </source>
</evidence>
<dbReference type="PANTHER" id="PTHR45632:SF3">
    <property type="entry name" value="KELCH-LIKE PROTEIN 32"/>
    <property type="match status" value="1"/>
</dbReference>
<dbReference type="PROSITE" id="PS50097">
    <property type="entry name" value="BTB"/>
    <property type="match status" value="1"/>
</dbReference>
<feature type="compositionally biased region" description="Polar residues" evidence="3">
    <location>
        <begin position="440"/>
        <end position="461"/>
    </location>
</feature>
<proteinExistence type="predicted"/>
<dbReference type="Gene3D" id="1.25.40.420">
    <property type="match status" value="1"/>
</dbReference>
<evidence type="ECO:0000313" key="5">
    <source>
        <dbReference type="EMBL" id="GAV04329.1"/>
    </source>
</evidence>
<feature type="compositionally biased region" description="Polar residues" evidence="3">
    <location>
        <begin position="49"/>
        <end position="59"/>
    </location>
</feature>
<feature type="compositionally biased region" description="Basic and acidic residues" evidence="3">
    <location>
        <begin position="424"/>
        <end position="434"/>
    </location>
</feature>
<keyword evidence="2" id="KW-0677">Repeat</keyword>
<dbReference type="InterPro" id="IPR000210">
    <property type="entry name" value="BTB/POZ_dom"/>
</dbReference>
<dbReference type="InterPro" id="IPR011705">
    <property type="entry name" value="BACK"/>
</dbReference>
<dbReference type="Proteomes" id="UP000186922">
    <property type="component" value="Unassembled WGS sequence"/>
</dbReference>
<name>A0A1D1W0D6_RAMVA</name>
<comment type="caution">
    <text evidence="5">The sequence shown here is derived from an EMBL/GenBank/DDBJ whole genome shotgun (WGS) entry which is preliminary data.</text>
</comment>
<dbReference type="Pfam" id="PF07707">
    <property type="entry name" value="BACK"/>
    <property type="match status" value="1"/>
</dbReference>
<evidence type="ECO:0000259" key="4">
    <source>
        <dbReference type="PROSITE" id="PS50097"/>
    </source>
</evidence>
<dbReference type="Gene3D" id="3.30.710.10">
    <property type="entry name" value="Potassium Channel Kv1.1, Chain A"/>
    <property type="match status" value="1"/>
</dbReference>
<sequence length="461" mass="52344">MPNNHQTRLLSSSDSEVTELTSDGVTFDPDQQSELSYRTYHPRHAIANQGRTELNQTVSAPAIQPREERPKGKNRESGQAEAAVSDYSDFQQSSESGSDSFQADSYYPRDDLAYRIDRTKKDAGTIVKKAVKKTLQREFEDLLRRYRTAHLMKIHQTYIRLKKTGALCDIVLKTAETQIPVHSAVVVAHSGLCEKEARDFHSTSTFPIIVTLSNDLQTRAVLLVVDFMYMAKLEIELTTLVSILNVAKELEVYVIAARCNKIMERLLEDQNIVQTIQAATELGVEDLQRIAWSKFTKDFKAFCSRSSFQEQSLNTVVKILSSDHLIVKSEFEVFEAAMSWINHKRAERLKHLARLMDCVRLVYMTDEELVSCMQYDPSFGVSPGLEILAQANMNKMLKDRGELAPDYALPRVRTSGSKVTNAYEPKEDQLDRRQRASKATLKQTNSLPTVPHSEQNLRSQM</sequence>
<evidence type="ECO:0000256" key="2">
    <source>
        <dbReference type="ARBA" id="ARBA00022737"/>
    </source>
</evidence>
<dbReference type="SMART" id="SM00875">
    <property type="entry name" value="BACK"/>
    <property type="match status" value="1"/>
</dbReference>
<dbReference type="InterPro" id="IPR011333">
    <property type="entry name" value="SKP1/BTB/POZ_sf"/>
</dbReference>
<keyword evidence="6" id="KW-1185">Reference proteome</keyword>
<evidence type="ECO:0000256" key="1">
    <source>
        <dbReference type="ARBA" id="ARBA00022441"/>
    </source>
</evidence>
<organism evidence="5 6">
    <name type="scientific">Ramazzottius varieornatus</name>
    <name type="common">Water bear</name>
    <name type="synonym">Tardigrade</name>
    <dbReference type="NCBI Taxonomy" id="947166"/>
    <lineage>
        <taxon>Eukaryota</taxon>
        <taxon>Metazoa</taxon>
        <taxon>Ecdysozoa</taxon>
        <taxon>Tardigrada</taxon>
        <taxon>Eutardigrada</taxon>
        <taxon>Parachela</taxon>
        <taxon>Hypsibioidea</taxon>
        <taxon>Ramazzottiidae</taxon>
        <taxon>Ramazzottius</taxon>
    </lineage>
</organism>
<dbReference type="OrthoDB" id="6350321at2759"/>
<evidence type="ECO:0000256" key="3">
    <source>
        <dbReference type="SAM" id="MobiDB-lite"/>
    </source>
</evidence>
<dbReference type="PANTHER" id="PTHR45632">
    <property type="entry name" value="LD33804P"/>
    <property type="match status" value="1"/>
</dbReference>
<dbReference type="STRING" id="947166.A0A1D1W0D6"/>
<keyword evidence="1" id="KW-0880">Kelch repeat</keyword>
<dbReference type="SUPFAM" id="SSF54695">
    <property type="entry name" value="POZ domain"/>
    <property type="match status" value="1"/>
</dbReference>
<accession>A0A1D1W0D6</accession>
<dbReference type="AlphaFoldDB" id="A0A1D1W0D6"/>
<dbReference type="EMBL" id="BDGG01000010">
    <property type="protein sequence ID" value="GAV04329.1"/>
    <property type="molecule type" value="Genomic_DNA"/>
</dbReference>
<feature type="region of interest" description="Disordered" evidence="3">
    <location>
        <begin position="414"/>
        <end position="461"/>
    </location>
</feature>
<feature type="compositionally biased region" description="Basic and acidic residues" evidence="3">
    <location>
        <begin position="65"/>
        <end position="78"/>
    </location>
</feature>
<feature type="domain" description="BTB" evidence="4">
    <location>
        <begin position="168"/>
        <end position="237"/>
    </location>
</feature>
<protein>
    <recommendedName>
        <fullName evidence="4">BTB domain-containing protein</fullName>
    </recommendedName>
</protein>